<accession>A0AAV1IDA0</accession>
<sequence>MRRVLSALLAGVARLPRDGSVANSLRTLEQRASAHLPLQASLQQCSTFSGRQYSSATIDRGWHRSFVSLKGFWEHSLSITQHAQGAPVAGIASGAVRQIHLQRCYGKWTAKIPKRDQQILPGRRRLSTSEQGASQQGGRRVAESAPQAAARSAQSAGKGAASAVYGSLPQQARRMIGSAMQPGAAQKALSMHVESFWQRHSTKLIALGAVLLLYVLWKAMFGVTSIFVNLSETMAGFGFLALSAAIVAFAGLYIRSLYTIRPDAVYRKALVQLNTSPAILEVMGAPVAGSDLRAQILTGGGLRLKNLQPRMRSRRLQMLFWATGTERRGLVSLEAKKLKGRYLFKLLAVDVPSAAGPEQRIYLEGDQRAYDRGAVLREMRDPLLNALALQETYEAEDEMDDAASDAREAQQKRSRAAAIASGAPLPDTSAYFHERLYWGVRRWLSRMWDRSKEGRGQKAPTALPQPPAAAKAADKSVGGAQKPIAHPASAA</sequence>
<organism evidence="3 4">
    <name type="scientific">Coccomyxa viridis</name>
    <dbReference type="NCBI Taxonomy" id="1274662"/>
    <lineage>
        <taxon>Eukaryota</taxon>
        <taxon>Viridiplantae</taxon>
        <taxon>Chlorophyta</taxon>
        <taxon>core chlorophytes</taxon>
        <taxon>Trebouxiophyceae</taxon>
        <taxon>Trebouxiophyceae incertae sedis</taxon>
        <taxon>Coccomyxaceae</taxon>
        <taxon>Coccomyxa</taxon>
    </lineage>
</organism>
<evidence type="ECO:0000313" key="4">
    <source>
        <dbReference type="Proteomes" id="UP001314263"/>
    </source>
</evidence>
<gene>
    <name evidence="3" type="ORF">CVIRNUC_007985</name>
</gene>
<dbReference type="EMBL" id="CAUYUE010000011">
    <property type="protein sequence ID" value="CAK0784781.1"/>
    <property type="molecule type" value="Genomic_DNA"/>
</dbReference>
<dbReference type="AlphaFoldDB" id="A0AAV1IDA0"/>
<feature type="region of interest" description="Disordered" evidence="1">
    <location>
        <begin position="453"/>
        <end position="491"/>
    </location>
</feature>
<comment type="caution">
    <text evidence="3">The sequence shown here is derived from an EMBL/GenBank/DDBJ whole genome shotgun (WGS) entry which is preliminary data.</text>
</comment>
<evidence type="ECO:0000256" key="1">
    <source>
        <dbReference type="SAM" id="MobiDB-lite"/>
    </source>
</evidence>
<protein>
    <recommendedName>
        <fullName evidence="5">Transmembrane protein 186</fullName>
    </recommendedName>
</protein>
<feature type="region of interest" description="Disordered" evidence="1">
    <location>
        <begin position="116"/>
        <end position="149"/>
    </location>
</feature>
<dbReference type="PANTHER" id="PTHR36354:SF2">
    <property type="entry name" value="IMPORT INNER MEMBRANE TRANSLOCASE SUBUNIT"/>
    <property type="match status" value="1"/>
</dbReference>
<keyword evidence="2" id="KW-0472">Membrane</keyword>
<feature type="transmembrane region" description="Helical" evidence="2">
    <location>
        <begin position="234"/>
        <end position="254"/>
    </location>
</feature>
<name>A0AAV1IDA0_9CHLO</name>
<evidence type="ECO:0000313" key="3">
    <source>
        <dbReference type="EMBL" id="CAK0784781.1"/>
    </source>
</evidence>
<evidence type="ECO:0000256" key="2">
    <source>
        <dbReference type="SAM" id="Phobius"/>
    </source>
</evidence>
<feature type="transmembrane region" description="Helical" evidence="2">
    <location>
        <begin position="204"/>
        <end position="228"/>
    </location>
</feature>
<dbReference type="Proteomes" id="UP001314263">
    <property type="component" value="Unassembled WGS sequence"/>
</dbReference>
<feature type="region of interest" description="Disordered" evidence="1">
    <location>
        <begin position="397"/>
        <end position="420"/>
    </location>
</feature>
<proteinExistence type="predicted"/>
<reference evidence="3 4" key="1">
    <citation type="submission" date="2023-10" db="EMBL/GenBank/DDBJ databases">
        <authorList>
            <person name="Maclean D."/>
            <person name="Macfadyen A."/>
        </authorList>
    </citation>
    <scope>NUCLEOTIDE SEQUENCE [LARGE SCALE GENOMIC DNA]</scope>
</reference>
<evidence type="ECO:0008006" key="5">
    <source>
        <dbReference type="Google" id="ProtNLM"/>
    </source>
</evidence>
<feature type="compositionally biased region" description="Polar residues" evidence="1">
    <location>
        <begin position="128"/>
        <end position="137"/>
    </location>
</feature>
<keyword evidence="4" id="KW-1185">Reference proteome</keyword>
<keyword evidence="2" id="KW-0812">Transmembrane</keyword>
<keyword evidence="2" id="KW-1133">Transmembrane helix</keyword>
<dbReference type="PANTHER" id="PTHR36354">
    <property type="entry name" value="IMPORT INNER MEMBRANE TRANSLOCASE SUBUNIT"/>
    <property type="match status" value="1"/>
</dbReference>